<name>A0ABS0PKT9_9BRAD</name>
<dbReference type="CDD" id="cd13603">
    <property type="entry name" value="PBP2_TRAP_Siap_TeaA_like"/>
    <property type="match status" value="1"/>
</dbReference>
<accession>A0ABS0PKT9</accession>
<dbReference type="Gene3D" id="3.40.190.170">
    <property type="entry name" value="Bacterial extracellular solute-binding protein, family 7"/>
    <property type="match status" value="1"/>
</dbReference>
<proteinExistence type="inferred from homology"/>
<evidence type="ECO:0000256" key="3">
    <source>
        <dbReference type="ARBA" id="ARBA00022448"/>
    </source>
</evidence>
<evidence type="ECO:0000313" key="7">
    <source>
        <dbReference type="Proteomes" id="UP000807370"/>
    </source>
</evidence>
<dbReference type="EMBL" id="JACCHP010000004">
    <property type="protein sequence ID" value="MBH5397807.1"/>
    <property type="molecule type" value="Genomic_DNA"/>
</dbReference>
<dbReference type="RefSeq" id="WP_197959158.1">
    <property type="nucleotide sequence ID" value="NZ_JACCHP010000004.1"/>
</dbReference>
<evidence type="ECO:0000256" key="1">
    <source>
        <dbReference type="ARBA" id="ARBA00004196"/>
    </source>
</evidence>
<sequence>MRKLSRRGLLLGGTGLAVGFASPSILRAEPQFKMKFANIMPADHPLNVRMREASETILKGTDGRVDIQVFPNSQLGTDADMLSQLRSGALEFFASSGLIVATLVPVAAITGIGFAFSDYKQVWNAVDGPLGKHIVASFAKANIVAFDKMWDNGFRQTTSARSPIKTPDDLKGFKIRVPPSPLWTSLFKSLGASPTSIPWGETYSALQTKVADGLENPLAGIYFAKMYEVQKYLSETNHMWDGFWFLTNRRSFEGLSATDRDLIVATVNDAALKQRADVAALNNSLQGELAAKGLEFLKVDASAFRTKLQQSGFYGEWKSKYGEEAWSLLEAASGKLS</sequence>
<keyword evidence="5" id="KW-1133">Transmembrane helix</keyword>
<keyword evidence="5" id="KW-0472">Membrane</keyword>
<dbReference type="PANTHER" id="PTHR33376:SF4">
    <property type="entry name" value="SIALIC ACID-BINDING PERIPLASMIC PROTEIN SIAP"/>
    <property type="match status" value="1"/>
</dbReference>
<reference evidence="6 7" key="1">
    <citation type="submission" date="2020-07" db="EMBL/GenBank/DDBJ databases">
        <title>Bradyrhizobium diversity isolated from nodules of indigenous legumes of Western Australia.</title>
        <authorList>
            <person name="Klepa M.S."/>
        </authorList>
    </citation>
    <scope>NUCLEOTIDE SEQUENCE [LARGE SCALE GENOMIC DNA]</scope>
    <source>
        <strain evidence="6 7">CNPSo 4010</strain>
    </source>
</reference>
<keyword evidence="3" id="KW-0813">Transport</keyword>
<gene>
    <name evidence="6" type="ORF">HZZ13_08375</name>
</gene>
<dbReference type="InterPro" id="IPR018389">
    <property type="entry name" value="DctP_fam"/>
</dbReference>
<evidence type="ECO:0000256" key="5">
    <source>
        <dbReference type="SAM" id="Phobius"/>
    </source>
</evidence>
<keyword evidence="4" id="KW-0732">Signal</keyword>
<dbReference type="Pfam" id="PF03480">
    <property type="entry name" value="DctP"/>
    <property type="match status" value="1"/>
</dbReference>
<comment type="caution">
    <text evidence="6">The sequence shown here is derived from an EMBL/GenBank/DDBJ whole genome shotgun (WGS) entry which is preliminary data.</text>
</comment>
<keyword evidence="7" id="KW-1185">Reference proteome</keyword>
<comment type="subcellular location">
    <subcellularLocation>
        <location evidence="1">Cell envelope</location>
    </subcellularLocation>
</comment>
<protein>
    <submittedName>
        <fullName evidence="6">TRAP transporter substrate-binding protein</fullName>
    </submittedName>
</protein>
<keyword evidence="5" id="KW-0812">Transmembrane</keyword>
<comment type="similarity">
    <text evidence="2">Belongs to the bacterial solute-binding protein 7 family.</text>
</comment>
<evidence type="ECO:0000313" key="6">
    <source>
        <dbReference type="EMBL" id="MBH5397807.1"/>
    </source>
</evidence>
<evidence type="ECO:0000256" key="2">
    <source>
        <dbReference type="ARBA" id="ARBA00009023"/>
    </source>
</evidence>
<dbReference type="NCBIfam" id="TIGR00787">
    <property type="entry name" value="dctP"/>
    <property type="match status" value="1"/>
</dbReference>
<dbReference type="Proteomes" id="UP000807370">
    <property type="component" value="Unassembled WGS sequence"/>
</dbReference>
<dbReference type="InterPro" id="IPR038404">
    <property type="entry name" value="TRAP_DctP_sf"/>
</dbReference>
<dbReference type="PANTHER" id="PTHR33376">
    <property type="match status" value="1"/>
</dbReference>
<feature type="transmembrane region" description="Helical" evidence="5">
    <location>
        <begin position="92"/>
        <end position="116"/>
    </location>
</feature>
<dbReference type="InterPro" id="IPR004682">
    <property type="entry name" value="TRAP_DctP"/>
</dbReference>
<dbReference type="NCBIfam" id="NF037995">
    <property type="entry name" value="TRAP_S1"/>
    <property type="match status" value="1"/>
</dbReference>
<dbReference type="PIRSF" id="PIRSF006470">
    <property type="entry name" value="DctB"/>
    <property type="match status" value="1"/>
</dbReference>
<evidence type="ECO:0000256" key="4">
    <source>
        <dbReference type="ARBA" id="ARBA00022729"/>
    </source>
</evidence>
<organism evidence="6 7">
    <name type="scientific">Bradyrhizobium agreste</name>
    <dbReference type="NCBI Taxonomy" id="2751811"/>
    <lineage>
        <taxon>Bacteria</taxon>
        <taxon>Pseudomonadati</taxon>
        <taxon>Pseudomonadota</taxon>
        <taxon>Alphaproteobacteria</taxon>
        <taxon>Hyphomicrobiales</taxon>
        <taxon>Nitrobacteraceae</taxon>
        <taxon>Bradyrhizobium</taxon>
    </lineage>
</organism>